<proteinExistence type="predicted"/>
<reference evidence="1 2" key="1">
    <citation type="submission" date="2016-10" db="EMBL/GenBank/DDBJ databases">
        <authorList>
            <person name="de Groot N.N."/>
        </authorList>
    </citation>
    <scope>NUCLEOTIDE SEQUENCE [LARGE SCALE GENOMIC DNA]</scope>
    <source>
        <strain evidence="1 2">A-4</strain>
    </source>
</reference>
<dbReference type="EMBL" id="FMXP01000004">
    <property type="protein sequence ID" value="SDB07365.1"/>
    <property type="molecule type" value="Genomic_DNA"/>
</dbReference>
<accession>A0A1G6AG44</accession>
<keyword evidence="2" id="KW-1185">Reference proteome</keyword>
<protein>
    <submittedName>
        <fullName evidence="1">Uncharacterized protein</fullName>
    </submittedName>
</protein>
<sequence length="62" mass="7186">MTACIHKHVKAIPEESAEAMNGKLSLEDHFLLNQSLEESRLYQELIDKLTIKIKAYIEKEFP</sequence>
<organism evidence="1 2">
    <name type="scientific">Streptococcus henryi</name>
    <dbReference type="NCBI Taxonomy" id="439219"/>
    <lineage>
        <taxon>Bacteria</taxon>
        <taxon>Bacillati</taxon>
        <taxon>Bacillota</taxon>
        <taxon>Bacilli</taxon>
        <taxon>Lactobacillales</taxon>
        <taxon>Streptococcaceae</taxon>
        <taxon>Streptococcus</taxon>
    </lineage>
</organism>
<dbReference type="AlphaFoldDB" id="A0A1G6AG44"/>
<gene>
    <name evidence="1" type="ORF">SAMN02910293_00367</name>
</gene>
<name>A0A1G6AG44_9STRE</name>
<evidence type="ECO:0000313" key="2">
    <source>
        <dbReference type="Proteomes" id="UP000182508"/>
    </source>
</evidence>
<dbReference type="Proteomes" id="UP000182508">
    <property type="component" value="Unassembled WGS sequence"/>
</dbReference>
<evidence type="ECO:0000313" key="1">
    <source>
        <dbReference type="EMBL" id="SDB07365.1"/>
    </source>
</evidence>